<proteinExistence type="predicted"/>
<dbReference type="RefSeq" id="XP_016671763.1">
    <property type="nucleotide sequence ID" value="XM_016816274.2"/>
</dbReference>
<dbReference type="AlphaFoldDB" id="A0A1U8I6B8"/>
<dbReference type="STRING" id="3635.A0A1U8I6B8"/>
<dbReference type="PANTHER" id="PTHR35312:SF1">
    <property type="entry name" value="OS07G0641800 PROTEIN"/>
    <property type="match status" value="1"/>
</dbReference>
<dbReference type="OrthoDB" id="1932122at2759"/>
<organism evidence="1 2">
    <name type="scientific">Gossypium hirsutum</name>
    <name type="common">Upland cotton</name>
    <name type="synonym">Gossypium mexicanum</name>
    <dbReference type="NCBI Taxonomy" id="3635"/>
    <lineage>
        <taxon>Eukaryota</taxon>
        <taxon>Viridiplantae</taxon>
        <taxon>Streptophyta</taxon>
        <taxon>Embryophyta</taxon>
        <taxon>Tracheophyta</taxon>
        <taxon>Spermatophyta</taxon>
        <taxon>Magnoliopsida</taxon>
        <taxon>eudicotyledons</taxon>
        <taxon>Gunneridae</taxon>
        <taxon>Pentapetalae</taxon>
        <taxon>rosids</taxon>
        <taxon>malvids</taxon>
        <taxon>Malvales</taxon>
        <taxon>Malvaceae</taxon>
        <taxon>Malvoideae</taxon>
        <taxon>Gossypium</taxon>
    </lineage>
</organism>
<keyword evidence="1" id="KW-1185">Reference proteome</keyword>
<reference evidence="2" key="2">
    <citation type="submission" date="2025-08" db="UniProtKB">
        <authorList>
            <consortium name="RefSeq"/>
        </authorList>
    </citation>
    <scope>IDENTIFICATION</scope>
</reference>
<evidence type="ECO:0000313" key="2">
    <source>
        <dbReference type="RefSeq" id="XP_016671763.1"/>
    </source>
</evidence>
<name>A0A1U8I6B8_GOSHI</name>
<gene>
    <name evidence="2" type="primary">LOC107891463</name>
</gene>
<reference evidence="1" key="1">
    <citation type="journal article" date="2020" name="Nat. Genet.">
        <title>Genomic diversifications of five Gossypium allopolyploid species and their impact on cotton improvement.</title>
        <authorList>
            <person name="Chen Z.J."/>
            <person name="Sreedasyam A."/>
            <person name="Ando A."/>
            <person name="Song Q."/>
            <person name="De Santiago L.M."/>
            <person name="Hulse-Kemp A.M."/>
            <person name="Ding M."/>
            <person name="Ye W."/>
            <person name="Kirkbride R.C."/>
            <person name="Jenkins J."/>
            <person name="Plott C."/>
            <person name="Lovell J."/>
            <person name="Lin Y.M."/>
            <person name="Vaughn R."/>
            <person name="Liu B."/>
            <person name="Simpson S."/>
            <person name="Scheffler B.E."/>
            <person name="Wen L."/>
            <person name="Saski C.A."/>
            <person name="Grover C.E."/>
            <person name="Hu G."/>
            <person name="Conover J.L."/>
            <person name="Carlson J.W."/>
            <person name="Shu S."/>
            <person name="Boston L.B."/>
            <person name="Williams M."/>
            <person name="Peterson D.G."/>
            <person name="McGee K."/>
            <person name="Jones D.C."/>
            <person name="Wendel J.F."/>
            <person name="Stelly D.M."/>
            <person name="Grimwood J."/>
            <person name="Schmutz J."/>
        </authorList>
    </citation>
    <scope>NUCLEOTIDE SEQUENCE [LARGE SCALE GENOMIC DNA]</scope>
    <source>
        <strain evidence="1">cv. TM-1</strain>
    </source>
</reference>
<dbReference type="Proteomes" id="UP000818029">
    <property type="component" value="Chromosome D09"/>
</dbReference>
<sequence length="116" mass="13534">MDEQEFRRLLDLFPVVRSGDYHAESASSRQAASCSASNEAIKDWQDAWHDERKETENQGTDLHDKFWQKLKLTAEKKVCLKLKKYCGFDEARLVQQRQTNFARLFNTFTGNLCTRG</sequence>
<dbReference type="PaxDb" id="3635-A0A1U8I6B8"/>
<dbReference type="GeneID" id="107891463"/>
<dbReference type="PANTHER" id="PTHR35312">
    <property type="entry name" value="OS07G0641800 PROTEIN"/>
    <property type="match status" value="1"/>
</dbReference>
<dbReference type="KEGG" id="ghi:107891463"/>
<protein>
    <submittedName>
        <fullName evidence="2">Uncharacterized protein isoform X1</fullName>
    </submittedName>
</protein>
<evidence type="ECO:0000313" key="1">
    <source>
        <dbReference type="Proteomes" id="UP000818029"/>
    </source>
</evidence>
<accession>A0A1U8I6B8</accession>